<organism evidence="3 4">
    <name type="scientific">Roseimaritima ulvae</name>
    <dbReference type="NCBI Taxonomy" id="980254"/>
    <lineage>
        <taxon>Bacteria</taxon>
        <taxon>Pseudomonadati</taxon>
        <taxon>Planctomycetota</taxon>
        <taxon>Planctomycetia</taxon>
        <taxon>Pirellulales</taxon>
        <taxon>Pirellulaceae</taxon>
        <taxon>Roseimaritima</taxon>
    </lineage>
</organism>
<keyword evidence="2" id="KW-0472">Membrane</keyword>
<accession>A0A5B9QQL7</accession>
<evidence type="ECO:0000256" key="1">
    <source>
        <dbReference type="SAM" id="MobiDB-lite"/>
    </source>
</evidence>
<dbReference type="RefSeq" id="WP_148080188.1">
    <property type="nucleotide sequence ID" value="NZ_LWSJ01000044.1"/>
</dbReference>
<dbReference type="AlphaFoldDB" id="A0A5B9QQL7"/>
<keyword evidence="4" id="KW-1185">Reference proteome</keyword>
<protein>
    <submittedName>
        <fullName evidence="3">Uncharacterized protein</fullName>
    </submittedName>
</protein>
<evidence type="ECO:0000313" key="4">
    <source>
        <dbReference type="Proteomes" id="UP000325286"/>
    </source>
</evidence>
<proteinExistence type="predicted"/>
<dbReference type="OrthoDB" id="259993at2"/>
<gene>
    <name evidence="3" type="ORF">UC8_19420</name>
</gene>
<dbReference type="EMBL" id="CP042914">
    <property type="protein sequence ID" value="QEG39940.1"/>
    <property type="molecule type" value="Genomic_DNA"/>
</dbReference>
<keyword evidence="2" id="KW-1133">Transmembrane helix</keyword>
<keyword evidence="2" id="KW-0812">Transmembrane</keyword>
<dbReference type="KEGG" id="rul:UC8_19420"/>
<sequence>MPHDRPRHPRGPLSAVARVSQRQMLQRSIGILFAVLMFLTAIVLSTKTWGQAAKFEVIEINPTLLEPAAIKTMDRARKEAPRRREAAPGSWPQWNAFNAYYNKYLFPKMTQPDELTNLPQMRAEILKDLRVAQSSGASESARAIMTWSVANAGKLAKGNYHPAVRINATLLLAQLDDRASIPPVPAQAALSPLVGLYRDQAAPDGVRAAALIGLHRWTMYGLPNLSANARNGIVDMMLELANAPVPENRTAKGHAFLQRYALDMLRVLYSPPRSAEITQAFVNLSTSSEVSPIISLYATAKLSSLAEGAKVEAPTDVAKAWTANIANVFDSEHARLLAMTPPKAAASQSGPVQPRTRGVGGVPGARGSMGMEMEMEMMNPMGSAEMDMGGSEMMGSDAMMSEMMDPRAMGMGMGMGMGGVVANPQPSEVIASRRRLVHALECLQLGLTGSRTTDPPNQPAGLGTKFPAEQQLAVTQLNDAIQEVLEEVNNTEYDTRETFTQMLVSQARNLKTLSTHLGQEKAADAEAVDDSAFPAGPAFPGLFP</sequence>
<evidence type="ECO:0000256" key="2">
    <source>
        <dbReference type="SAM" id="Phobius"/>
    </source>
</evidence>
<evidence type="ECO:0000313" key="3">
    <source>
        <dbReference type="EMBL" id="QEG39940.1"/>
    </source>
</evidence>
<feature type="transmembrane region" description="Helical" evidence="2">
    <location>
        <begin position="28"/>
        <end position="46"/>
    </location>
</feature>
<dbReference type="Proteomes" id="UP000325286">
    <property type="component" value="Chromosome"/>
</dbReference>
<feature type="region of interest" description="Disordered" evidence="1">
    <location>
        <begin position="343"/>
        <end position="367"/>
    </location>
</feature>
<reference evidence="3 4" key="1">
    <citation type="submission" date="2019-08" db="EMBL/GenBank/DDBJ databases">
        <title>Deep-cultivation of Planctomycetes and their phenomic and genomic characterization uncovers novel biology.</title>
        <authorList>
            <person name="Wiegand S."/>
            <person name="Jogler M."/>
            <person name="Boedeker C."/>
            <person name="Pinto D."/>
            <person name="Vollmers J."/>
            <person name="Rivas-Marin E."/>
            <person name="Kohn T."/>
            <person name="Peeters S.H."/>
            <person name="Heuer A."/>
            <person name="Rast P."/>
            <person name="Oberbeckmann S."/>
            <person name="Bunk B."/>
            <person name="Jeske O."/>
            <person name="Meyerdierks A."/>
            <person name="Storesund J.E."/>
            <person name="Kallscheuer N."/>
            <person name="Luecker S."/>
            <person name="Lage O.M."/>
            <person name="Pohl T."/>
            <person name="Merkel B.J."/>
            <person name="Hornburger P."/>
            <person name="Mueller R.-W."/>
            <person name="Bruemmer F."/>
            <person name="Labrenz M."/>
            <person name="Spormann A.M."/>
            <person name="Op den Camp H."/>
            <person name="Overmann J."/>
            <person name="Amann R."/>
            <person name="Jetten M.S.M."/>
            <person name="Mascher T."/>
            <person name="Medema M.H."/>
            <person name="Devos D.P."/>
            <person name="Kaster A.-K."/>
            <person name="Ovreas L."/>
            <person name="Rohde M."/>
            <person name="Galperin M.Y."/>
            <person name="Jogler C."/>
        </authorList>
    </citation>
    <scope>NUCLEOTIDE SEQUENCE [LARGE SCALE GENOMIC DNA]</scope>
    <source>
        <strain evidence="3 4">UC8</strain>
    </source>
</reference>
<name>A0A5B9QQL7_9BACT</name>